<keyword evidence="11" id="KW-1185">Reference proteome</keyword>
<dbReference type="PROSITE" id="PS50071">
    <property type="entry name" value="HOMEOBOX_2"/>
    <property type="match status" value="1"/>
</dbReference>
<dbReference type="SMART" id="SM00389">
    <property type="entry name" value="HOX"/>
    <property type="match status" value="1"/>
</dbReference>
<feature type="compositionally biased region" description="Basic and acidic residues" evidence="8">
    <location>
        <begin position="105"/>
        <end position="122"/>
    </location>
</feature>
<sequence>MCADHLILEEICHRTELKTTSGDRDVRHRIRTTFSREQSAALEQEFSHSHYADTFTREKLSAEIRLPEDTIKVWFSNRRAKWRREAKLRSSAPSKCFKLQLSPREAGERQERGRREAGERQSRSRGSACALLCVL</sequence>
<evidence type="ECO:0000256" key="7">
    <source>
        <dbReference type="RuleBase" id="RU000682"/>
    </source>
</evidence>
<dbReference type="STRING" id="99883.ENSTNIP00000003529"/>
<dbReference type="GO" id="GO:0000977">
    <property type="term" value="F:RNA polymerase II transcription regulatory region sequence-specific DNA binding"/>
    <property type="evidence" value="ECO:0007669"/>
    <property type="project" value="TreeGrafter"/>
</dbReference>
<dbReference type="Proteomes" id="UP000007303">
    <property type="component" value="Unassembled WGS sequence"/>
</dbReference>
<keyword evidence="5 6" id="KW-0539">Nucleus</keyword>
<evidence type="ECO:0000313" key="11">
    <source>
        <dbReference type="Proteomes" id="UP000007303"/>
    </source>
</evidence>
<accession>H3C5L0</accession>
<dbReference type="SUPFAM" id="SSF46689">
    <property type="entry name" value="Homeodomain-like"/>
    <property type="match status" value="1"/>
</dbReference>
<dbReference type="PANTHER" id="PTHR24329:SF543">
    <property type="entry name" value="FI01017P-RELATED"/>
    <property type="match status" value="1"/>
</dbReference>
<evidence type="ECO:0000256" key="5">
    <source>
        <dbReference type="ARBA" id="ARBA00023242"/>
    </source>
</evidence>
<comment type="subcellular location">
    <subcellularLocation>
        <location evidence="2 6 7">Nucleus</location>
    </subcellularLocation>
</comment>
<evidence type="ECO:0000256" key="8">
    <source>
        <dbReference type="SAM" id="MobiDB-lite"/>
    </source>
</evidence>
<evidence type="ECO:0000256" key="4">
    <source>
        <dbReference type="ARBA" id="ARBA00023155"/>
    </source>
</evidence>
<organism evidence="10 11">
    <name type="scientific">Tetraodon nigroviridis</name>
    <name type="common">Spotted green pufferfish</name>
    <name type="synonym">Chelonodon nigroviridis</name>
    <dbReference type="NCBI Taxonomy" id="99883"/>
    <lineage>
        <taxon>Eukaryota</taxon>
        <taxon>Metazoa</taxon>
        <taxon>Chordata</taxon>
        <taxon>Craniata</taxon>
        <taxon>Vertebrata</taxon>
        <taxon>Euteleostomi</taxon>
        <taxon>Actinopterygii</taxon>
        <taxon>Neopterygii</taxon>
        <taxon>Teleostei</taxon>
        <taxon>Neoteleostei</taxon>
        <taxon>Acanthomorphata</taxon>
        <taxon>Eupercaria</taxon>
        <taxon>Tetraodontiformes</taxon>
        <taxon>Tetradontoidea</taxon>
        <taxon>Tetraodontidae</taxon>
        <taxon>Tetraodon</taxon>
    </lineage>
</organism>
<keyword evidence="3 6" id="KW-0238">DNA-binding</keyword>
<dbReference type="Ensembl" id="ENSTNIT00000004164.1">
    <property type="protein sequence ID" value="ENSTNIP00000003529.1"/>
    <property type="gene ID" value="ENSTNIG00000000660.1"/>
</dbReference>
<dbReference type="PANTHER" id="PTHR24329">
    <property type="entry name" value="HOMEOBOX PROTEIN ARISTALESS"/>
    <property type="match status" value="1"/>
</dbReference>
<evidence type="ECO:0000256" key="1">
    <source>
        <dbReference type="ARBA" id="ARBA00003263"/>
    </source>
</evidence>
<dbReference type="HOGENOM" id="CLU_1885146_0_0_1"/>
<evidence type="ECO:0000256" key="2">
    <source>
        <dbReference type="ARBA" id="ARBA00004123"/>
    </source>
</evidence>
<feature type="region of interest" description="Disordered" evidence="8">
    <location>
        <begin position="101"/>
        <end position="127"/>
    </location>
</feature>
<dbReference type="GO" id="GO:0000981">
    <property type="term" value="F:DNA-binding transcription factor activity, RNA polymerase II-specific"/>
    <property type="evidence" value="ECO:0007669"/>
    <property type="project" value="InterPro"/>
</dbReference>
<evidence type="ECO:0000259" key="9">
    <source>
        <dbReference type="PROSITE" id="PS50071"/>
    </source>
</evidence>
<proteinExistence type="predicted"/>
<dbReference type="InterPro" id="IPR017970">
    <property type="entry name" value="Homeobox_CS"/>
</dbReference>
<dbReference type="AlphaFoldDB" id="H3C5L0"/>
<dbReference type="InterPro" id="IPR050649">
    <property type="entry name" value="Paired_Homeobox_TFs"/>
</dbReference>
<dbReference type="PROSITE" id="PS00027">
    <property type="entry name" value="HOMEOBOX_1"/>
    <property type="match status" value="1"/>
</dbReference>
<dbReference type="Pfam" id="PF00046">
    <property type="entry name" value="Homeodomain"/>
    <property type="match status" value="1"/>
</dbReference>
<feature type="domain" description="Homeobox" evidence="9">
    <location>
        <begin position="25"/>
        <end position="85"/>
    </location>
</feature>
<feature type="DNA-binding region" description="Homeobox" evidence="6">
    <location>
        <begin position="27"/>
        <end position="86"/>
    </location>
</feature>
<dbReference type="InParanoid" id="H3C5L0"/>
<keyword evidence="4 6" id="KW-0371">Homeobox</keyword>
<evidence type="ECO:0000313" key="10">
    <source>
        <dbReference type="Ensembl" id="ENSTNIP00000003529.1"/>
    </source>
</evidence>
<dbReference type="InterPro" id="IPR001356">
    <property type="entry name" value="HD"/>
</dbReference>
<dbReference type="GO" id="GO:0005634">
    <property type="term" value="C:nucleus"/>
    <property type="evidence" value="ECO:0007669"/>
    <property type="project" value="UniProtKB-SubCell"/>
</dbReference>
<dbReference type="CDD" id="cd00086">
    <property type="entry name" value="homeodomain"/>
    <property type="match status" value="1"/>
</dbReference>
<dbReference type="InterPro" id="IPR009057">
    <property type="entry name" value="Homeodomain-like_sf"/>
</dbReference>
<dbReference type="GeneTree" id="ENSGT00940000156759"/>
<reference evidence="10" key="2">
    <citation type="submission" date="2025-08" db="UniProtKB">
        <authorList>
            <consortium name="Ensembl"/>
        </authorList>
    </citation>
    <scope>IDENTIFICATION</scope>
</reference>
<comment type="function">
    <text evidence="1">Sequence-specific transcription factor which is part of a developmental regulatory system that provides cells with specific positional identities on the anterior-posterior axis.</text>
</comment>
<protein>
    <recommendedName>
        <fullName evidence="9">Homeobox domain-containing protein</fullName>
    </recommendedName>
</protein>
<dbReference type="Gene3D" id="1.10.10.60">
    <property type="entry name" value="Homeodomain-like"/>
    <property type="match status" value="1"/>
</dbReference>
<reference evidence="11" key="1">
    <citation type="journal article" date="2004" name="Nature">
        <title>Genome duplication in the teleost fish Tetraodon nigroviridis reveals the early vertebrate proto-karyotype.</title>
        <authorList>
            <person name="Jaillon O."/>
            <person name="Aury J.-M."/>
            <person name="Brunet F."/>
            <person name="Petit J.-L."/>
            <person name="Stange-Thomann N."/>
            <person name="Mauceli E."/>
            <person name="Bouneau L."/>
            <person name="Fischer C."/>
            <person name="Ozouf-Costaz C."/>
            <person name="Bernot A."/>
            <person name="Nicaud S."/>
            <person name="Jaffe D."/>
            <person name="Fisher S."/>
            <person name="Lutfalla G."/>
            <person name="Dossat C."/>
            <person name="Segurens B."/>
            <person name="Dasilva C."/>
            <person name="Salanoubat M."/>
            <person name="Levy M."/>
            <person name="Boudet N."/>
            <person name="Castellano S."/>
            <person name="Anthouard V."/>
            <person name="Jubin C."/>
            <person name="Castelli V."/>
            <person name="Katinka M."/>
            <person name="Vacherie B."/>
            <person name="Biemont C."/>
            <person name="Skalli Z."/>
            <person name="Cattolico L."/>
            <person name="Poulain J."/>
            <person name="De Berardinis V."/>
            <person name="Cruaud C."/>
            <person name="Duprat S."/>
            <person name="Brottier P."/>
            <person name="Coutanceau J.-P."/>
            <person name="Gouzy J."/>
            <person name="Parra G."/>
            <person name="Lardier G."/>
            <person name="Chapple C."/>
            <person name="McKernan K.J."/>
            <person name="McEwan P."/>
            <person name="Bosak S."/>
            <person name="Kellis M."/>
            <person name="Volff J.-N."/>
            <person name="Guigo R."/>
            <person name="Zody M.C."/>
            <person name="Mesirov J."/>
            <person name="Lindblad-Toh K."/>
            <person name="Birren B."/>
            <person name="Nusbaum C."/>
            <person name="Kahn D."/>
            <person name="Robinson-Rechavi M."/>
            <person name="Laudet V."/>
            <person name="Schachter V."/>
            <person name="Quetier F."/>
            <person name="Saurin W."/>
            <person name="Scarpelli C."/>
            <person name="Wincker P."/>
            <person name="Lander E.S."/>
            <person name="Weissenbach J."/>
            <person name="Roest Crollius H."/>
        </authorList>
    </citation>
    <scope>NUCLEOTIDE SEQUENCE [LARGE SCALE GENOMIC DNA]</scope>
</reference>
<evidence type="ECO:0000256" key="3">
    <source>
        <dbReference type="ARBA" id="ARBA00023125"/>
    </source>
</evidence>
<reference evidence="10" key="3">
    <citation type="submission" date="2025-09" db="UniProtKB">
        <authorList>
            <consortium name="Ensembl"/>
        </authorList>
    </citation>
    <scope>IDENTIFICATION</scope>
</reference>
<evidence type="ECO:0000256" key="6">
    <source>
        <dbReference type="PROSITE-ProRule" id="PRU00108"/>
    </source>
</evidence>
<dbReference type="OMA" id="ICHRTEL"/>
<name>H3C5L0_TETNG</name>